<gene>
    <name evidence="2" type="ORF">R5W23_005494</name>
</gene>
<dbReference type="InterPro" id="IPR043504">
    <property type="entry name" value="Peptidase_S1_PA_chymotrypsin"/>
</dbReference>
<dbReference type="RefSeq" id="WP_320685331.1">
    <property type="nucleotide sequence ID" value="NZ_JAXBLV010000028.1"/>
</dbReference>
<evidence type="ECO:0000259" key="1">
    <source>
        <dbReference type="Pfam" id="PF19955"/>
    </source>
</evidence>
<organism evidence="2 3">
    <name type="scientific">Gemmata algarum</name>
    <dbReference type="NCBI Taxonomy" id="2975278"/>
    <lineage>
        <taxon>Bacteria</taxon>
        <taxon>Pseudomonadati</taxon>
        <taxon>Planctomycetota</taxon>
        <taxon>Planctomycetia</taxon>
        <taxon>Gemmatales</taxon>
        <taxon>Gemmataceae</taxon>
        <taxon>Gemmata</taxon>
    </lineage>
</organism>
<proteinExistence type="predicted"/>
<accession>A0ABU5EXH5</accession>
<dbReference type="EMBL" id="JAXBLV010000028">
    <property type="protein sequence ID" value="MDY3558401.1"/>
    <property type="molecule type" value="Genomic_DNA"/>
</dbReference>
<dbReference type="InterPro" id="IPR045430">
    <property type="entry name" value="EAD1"/>
</dbReference>
<dbReference type="InterPro" id="IPR009003">
    <property type="entry name" value="Peptidase_S1_PA"/>
</dbReference>
<feature type="domain" description="Effector-associated" evidence="1">
    <location>
        <begin position="407"/>
        <end position="491"/>
    </location>
</feature>
<evidence type="ECO:0000313" key="3">
    <source>
        <dbReference type="Proteomes" id="UP001272242"/>
    </source>
</evidence>
<evidence type="ECO:0000313" key="2">
    <source>
        <dbReference type="EMBL" id="MDY3558401.1"/>
    </source>
</evidence>
<reference evidence="3" key="1">
    <citation type="journal article" date="2023" name="Mar. Drugs">
        <title>Gemmata algarum, a Novel Planctomycete Isolated from an Algal Mat, Displays Antimicrobial Activity.</title>
        <authorList>
            <person name="Kumar G."/>
            <person name="Kallscheuer N."/>
            <person name="Kashif M."/>
            <person name="Ahamad S."/>
            <person name="Jagadeeshwari U."/>
            <person name="Pannikurungottu S."/>
            <person name="Haufschild T."/>
            <person name="Kabuu M."/>
            <person name="Sasikala C."/>
            <person name="Jogler C."/>
            <person name="Ramana C."/>
        </authorList>
    </citation>
    <scope>NUCLEOTIDE SEQUENCE [LARGE SCALE GENOMIC DNA]</scope>
    <source>
        <strain evidence="3">JC673</strain>
    </source>
</reference>
<sequence length="499" mass="53023">MSPMTENQAVPAEQALLTEAAERVRAVESLDLEGIVLRLGRPVLAVENDDISGSVGVVWESRLGATGVRDTLRRIIPAVGRIEVDNHPDSPYVGTGWLIADDIAVTAGFVAEQFAVASGPRYVFRPGAPNPLNLMVARLDFKVERLSVSPRTFAVREVLHIDATNTESVAFLRLEPFGPYGPLSPPLRLSAQPPAAGRHAAVIGYPAADARMDQTLVRRVFGDVFDVKRVALGQITGVAGATVRHDCMTAAGTAGAPIVDLLTGEVVGMHLGGRPFGEKFGVTAAVIAARFEAVRQAPRAAVPAAAAPCAVPESSAVPAADELIAALLGAFGFDALVRLAANELKVDLNAISPRGSTSDAIEALVRWAQQNGRIGDLFAAASVLRPNNPQLAGRPVGVPGNPTAAHELRQRLRGLLLDQFPKRSDLSMLLDDAVGVDLDTVAAPADELESVCYKVVKWLWIDPKDRLRPVVELAAERRRANTELRALLAELPEAEAPVH</sequence>
<protein>
    <submittedName>
        <fullName evidence="2">Effector-associated domain EAD1-containing protein</fullName>
    </submittedName>
</protein>
<keyword evidence="3" id="KW-1185">Reference proteome</keyword>
<dbReference type="SUPFAM" id="SSF50494">
    <property type="entry name" value="Trypsin-like serine proteases"/>
    <property type="match status" value="1"/>
</dbReference>
<name>A0ABU5EXH5_9BACT</name>
<comment type="caution">
    <text evidence="2">The sequence shown here is derived from an EMBL/GenBank/DDBJ whole genome shotgun (WGS) entry which is preliminary data.</text>
</comment>
<dbReference type="Gene3D" id="2.40.10.10">
    <property type="entry name" value="Trypsin-like serine proteases"/>
    <property type="match status" value="2"/>
</dbReference>
<dbReference type="Proteomes" id="UP001272242">
    <property type="component" value="Unassembled WGS sequence"/>
</dbReference>
<dbReference type="Pfam" id="PF19955">
    <property type="entry name" value="EAD1"/>
    <property type="match status" value="2"/>
</dbReference>
<feature type="domain" description="Effector-associated" evidence="1">
    <location>
        <begin position="321"/>
        <end position="393"/>
    </location>
</feature>
<dbReference type="Pfam" id="PF13365">
    <property type="entry name" value="Trypsin_2"/>
    <property type="match status" value="1"/>
</dbReference>